<comment type="caution">
    <text evidence="1">The sequence shown here is derived from an EMBL/GenBank/DDBJ whole genome shotgun (WGS) entry which is preliminary data.</text>
</comment>
<reference evidence="1 2" key="1">
    <citation type="journal article" date="2018" name="Syst. Appl. Microbiol.">
        <title>A new symbiotic nanoarchaeote (Candidatus Nanoclepta minutus) and its host (Zestosphaera tikiterensis gen. nov., sp. nov.) from a New Zealand hot spring.</title>
        <authorList>
            <person name="St John E."/>
            <person name="Liu Y."/>
            <person name="Podar M."/>
            <person name="Stott M.B."/>
            <person name="Meneghin J."/>
            <person name="Chen Z."/>
            <person name="Lagutin K."/>
            <person name="Mitchell K."/>
            <person name="Reysenbach A.L."/>
        </authorList>
    </citation>
    <scope>NUCLEOTIDE SEQUENCE [LARGE SCALE GENOMIC DNA]</scope>
    <source>
        <strain evidence="1">NZ3</strain>
    </source>
</reference>
<organism evidence="1 2">
    <name type="scientific">Zestosphaera tikiterensis</name>
    <dbReference type="NCBI Taxonomy" id="1973259"/>
    <lineage>
        <taxon>Archaea</taxon>
        <taxon>Thermoproteota</taxon>
        <taxon>Thermoprotei</taxon>
        <taxon>Desulfurococcales</taxon>
        <taxon>Desulfurococcaceae</taxon>
        <taxon>Zestosphaera</taxon>
    </lineage>
</organism>
<protein>
    <submittedName>
        <fullName evidence="1">Uncharacterized protein</fullName>
    </submittedName>
</protein>
<accession>A0A2R7Y6M3</accession>
<dbReference type="Proteomes" id="UP000244093">
    <property type="component" value="Unassembled WGS sequence"/>
</dbReference>
<evidence type="ECO:0000313" key="1">
    <source>
        <dbReference type="EMBL" id="PUA33181.1"/>
    </source>
</evidence>
<dbReference type="EMBL" id="NBVN01000002">
    <property type="protein sequence ID" value="PUA33181.1"/>
    <property type="molecule type" value="Genomic_DNA"/>
</dbReference>
<gene>
    <name evidence="1" type="ORF">B7O98_01735</name>
</gene>
<evidence type="ECO:0000313" key="2">
    <source>
        <dbReference type="Proteomes" id="UP000244093"/>
    </source>
</evidence>
<sequence length="185" mass="20068">MDGDVMLNFVVSGKVRSDYVGFSKFVKLWRGEVLVLDSSSGFFKVFLRGRCGESPPEDFFRGILGYVSSCYMEVYLVVTLECGALSRFRGFLGVCSSVGGELRCVKKVGGDLSIFTQVRKARDGRLVLKALLLKGGEVFCSSSLTEISSLKVHLCDVNVIKGYVSTLCSLGNEVLSKVKELCGGG</sequence>
<dbReference type="AlphaFoldDB" id="A0A2R7Y6M3"/>
<name>A0A2R7Y6M3_9CREN</name>
<proteinExistence type="predicted"/>